<evidence type="ECO:0000313" key="2">
    <source>
        <dbReference type="Proteomes" id="UP001056120"/>
    </source>
</evidence>
<proteinExistence type="predicted"/>
<name>A0ACB9JVR9_9ASTR</name>
<sequence>MTPSLSLGSAYVNNMYQIQQQTQQEQKPYLQPHQLLLQQETQRFSPAVQRTTGEVHRSIAPSYASPSLIITCTPSTLSVYAAASVSIHFWGMENIKINRHISLLTNGK</sequence>
<gene>
    <name evidence="1" type="ORF">L1987_05580</name>
</gene>
<accession>A0ACB9JVR9</accession>
<dbReference type="Proteomes" id="UP001056120">
    <property type="component" value="Linkage Group LG02"/>
</dbReference>
<reference evidence="2" key="1">
    <citation type="journal article" date="2022" name="Mol. Ecol. Resour.">
        <title>The genomes of chicory, endive, great burdock and yacon provide insights into Asteraceae palaeo-polyploidization history and plant inulin production.</title>
        <authorList>
            <person name="Fan W."/>
            <person name="Wang S."/>
            <person name="Wang H."/>
            <person name="Wang A."/>
            <person name="Jiang F."/>
            <person name="Liu H."/>
            <person name="Zhao H."/>
            <person name="Xu D."/>
            <person name="Zhang Y."/>
        </authorList>
    </citation>
    <scope>NUCLEOTIDE SEQUENCE [LARGE SCALE GENOMIC DNA]</scope>
    <source>
        <strain evidence="2">cv. Yunnan</strain>
    </source>
</reference>
<keyword evidence="2" id="KW-1185">Reference proteome</keyword>
<protein>
    <submittedName>
        <fullName evidence="1">Uncharacterized protein</fullName>
    </submittedName>
</protein>
<reference evidence="1 2" key="2">
    <citation type="journal article" date="2022" name="Mol. Ecol. Resour.">
        <title>The genomes of chicory, endive, great burdock and yacon provide insights into Asteraceae paleo-polyploidization history and plant inulin production.</title>
        <authorList>
            <person name="Fan W."/>
            <person name="Wang S."/>
            <person name="Wang H."/>
            <person name="Wang A."/>
            <person name="Jiang F."/>
            <person name="Liu H."/>
            <person name="Zhao H."/>
            <person name="Xu D."/>
            <person name="Zhang Y."/>
        </authorList>
    </citation>
    <scope>NUCLEOTIDE SEQUENCE [LARGE SCALE GENOMIC DNA]</scope>
    <source>
        <strain evidence="2">cv. Yunnan</strain>
        <tissue evidence="1">Leaves</tissue>
    </source>
</reference>
<evidence type="ECO:0000313" key="1">
    <source>
        <dbReference type="EMBL" id="KAI3824131.1"/>
    </source>
</evidence>
<comment type="caution">
    <text evidence="1">The sequence shown here is derived from an EMBL/GenBank/DDBJ whole genome shotgun (WGS) entry which is preliminary data.</text>
</comment>
<dbReference type="EMBL" id="CM042019">
    <property type="protein sequence ID" value="KAI3824131.1"/>
    <property type="molecule type" value="Genomic_DNA"/>
</dbReference>
<organism evidence="1 2">
    <name type="scientific">Smallanthus sonchifolius</name>
    <dbReference type="NCBI Taxonomy" id="185202"/>
    <lineage>
        <taxon>Eukaryota</taxon>
        <taxon>Viridiplantae</taxon>
        <taxon>Streptophyta</taxon>
        <taxon>Embryophyta</taxon>
        <taxon>Tracheophyta</taxon>
        <taxon>Spermatophyta</taxon>
        <taxon>Magnoliopsida</taxon>
        <taxon>eudicotyledons</taxon>
        <taxon>Gunneridae</taxon>
        <taxon>Pentapetalae</taxon>
        <taxon>asterids</taxon>
        <taxon>campanulids</taxon>
        <taxon>Asterales</taxon>
        <taxon>Asteraceae</taxon>
        <taxon>Asteroideae</taxon>
        <taxon>Heliantheae alliance</taxon>
        <taxon>Millerieae</taxon>
        <taxon>Smallanthus</taxon>
    </lineage>
</organism>